<dbReference type="Gene3D" id="6.10.280.50">
    <property type="match status" value="1"/>
</dbReference>
<dbReference type="Pfam" id="PF04325">
    <property type="entry name" value="DUF465"/>
    <property type="match status" value="1"/>
</dbReference>
<dbReference type="InterPro" id="IPR038444">
    <property type="entry name" value="DUF465_sf"/>
</dbReference>
<dbReference type="OrthoDB" id="7869924at2"/>
<dbReference type="InterPro" id="IPR007420">
    <property type="entry name" value="DUF465"/>
</dbReference>
<evidence type="ECO:0000256" key="1">
    <source>
        <dbReference type="SAM" id="Coils"/>
    </source>
</evidence>
<proteinExistence type="predicted"/>
<dbReference type="Proteomes" id="UP000315252">
    <property type="component" value="Unassembled WGS sequence"/>
</dbReference>
<comment type="caution">
    <text evidence="2">The sequence shown here is derived from an EMBL/GenBank/DDBJ whole genome shotgun (WGS) entry which is preliminary data.</text>
</comment>
<dbReference type="EMBL" id="VHSH01000002">
    <property type="protein sequence ID" value="TQV81702.1"/>
    <property type="molecule type" value="Genomic_DNA"/>
</dbReference>
<evidence type="ECO:0000313" key="2">
    <source>
        <dbReference type="EMBL" id="TQV81702.1"/>
    </source>
</evidence>
<name>A0A545TWV8_9PROT</name>
<gene>
    <name evidence="2" type="ORF">FKG95_05490</name>
</gene>
<reference evidence="2 3" key="1">
    <citation type="submission" date="2019-06" db="EMBL/GenBank/DDBJ databases">
        <title>Whole genome sequence for Rhodospirillaceae sp. R148.</title>
        <authorList>
            <person name="Wang G."/>
        </authorList>
    </citation>
    <scope>NUCLEOTIDE SEQUENCE [LARGE SCALE GENOMIC DNA]</scope>
    <source>
        <strain evidence="2 3">R148</strain>
    </source>
</reference>
<organism evidence="2 3">
    <name type="scientific">Denitrobaculum tricleocarpae</name>
    <dbReference type="NCBI Taxonomy" id="2591009"/>
    <lineage>
        <taxon>Bacteria</taxon>
        <taxon>Pseudomonadati</taxon>
        <taxon>Pseudomonadota</taxon>
        <taxon>Alphaproteobacteria</taxon>
        <taxon>Rhodospirillales</taxon>
        <taxon>Rhodospirillaceae</taxon>
        <taxon>Denitrobaculum</taxon>
    </lineage>
</organism>
<evidence type="ECO:0000313" key="3">
    <source>
        <dbReference type="Proteomes" id="UP000315252"/>
    </source>
</evidence>
<accession>A0A545TWV8</accession>
<dbReference type="AlphaFoldDB" id="A0A545TWV8"/>
<feature type="coiled-coil region" evidence="1">
    <location>
        <begin position="6"/>
        <end position="61"/>
    </location>
</feature>
<protein>
    <submittedName>
        <fullName evidence="2">DUF465 domain-containing protein</fullName>
    </submittedName>
</protein>
<sequence length="68" mass="8210">MEDTNREKMRQQLSQLLEEHRDLDDVIARIHEQAPFDQLQLQRMKKRKLMLKDLILKLESELLPDIIA</sequence>
<keyword evidence="3" id="KW-1185">Reference proteome</keyword>
<keyword evidence="1" id="KW-0175">Coiled coil</keyword>